<dbReference type="InterPro" id="IPR045857">
    <property type="entry name" value="O16G_dom_2"/>
</dbReference>
<protein>
    <submittedName>
        <fullName evidence="4">Neopullulanase cyclomaltodextrinase maltogenic alpha-amylase</fullName>
    </submittedName>
</protein>
<organism evidence="4 5">
    <name type="scientific">Ligilactobacillus hayakitensis DSM 18933 = JCM 14209</name>
    <dbReference type="NCBI Taxonomy" id="1423755"/>
    <lineage>
        <taxon>Bacteria</taxon>
        <taxon>Bacillati</taxon>
        <taxon>Bacillota</taxon>
        <taxon>Bacilli</taxon>
        <taxon>Lactobacillales</taxon>
        <taxon>Lactobacillaceae</taxon>
        <taxon>Ligilactobacillus</taxon>
    </lineage>
</organism>
<evidence type="ECO:0000256" key="1">
    <source>
        <dbReference type="ARBA" id="ARBA00022801"/>
    </source>
</evidence>
<name>A0A0R1WNS5_9LACO</name>
<feature type="domain" description="Glycosyl hydrolase family 13 catalytic" evidence="3">
    <location>
        <begin position="142"/>
        <end position="505"/>
    </location>
</feature>
<sequence>MDKAALLHRATSEMAFYKKKDLLHLRFRAKRNDLVDVTVLIGPLRHASDNTPWPHQEIMLERSFVTKFHDYWTMDLKLGDNAAQYIFKVTDLHGEVIFYDTQRILPASENNINYPHGFLIPTRNKRYVQYVPSWANKTIWYQIQVDRFFDGDKYLNLPDTKEWNEKEFNEQSTFGGDLQGILGKLDYLQGIGTNGLVLSSIFEGQGAFKNPVNDYYSLAHNFGNKDTFKYLVDNMHQRGMRIMLEMNFAFLSDVSRQWRDVLENGEESQYKDWFMIKGFPPRYTDTTQTLHANYKFSLNNPHFPTLNLKNKEVQNYFLDVVKYWVKHFKIDAIKLENFAELEKEFVQLLQKEVHQLNPDFYLVGQDSKVSLEKETYEVADGKFNHALRELLLQFTQDQEIKVNEFKQQFSQQLLYYTDQQWMTMLNSMDDLDSPRILTRCRQDKALVRAVIAFMYLQKGMPLLTYGTEIGMLGHEVPENRGTMFFDEDVEDEKMMRFIRVLNNFRLQNAKLLSEGSFNWGQVSDTYSYLSFIRKDDKRKVFALFNFGYASIKFVLPNHAKLIIGQNIKDETSELTQYGFVIMEA</sequence>
<dbReference type="Gene3D" id="2.60.40.10">
    <property type="entry name" value="Immunoglobulins"/>
    <property type="match status" value="1"/>
</dbReference>
<dbReference type="AlphaFoldDB" id="A0A0R1WNS5"/>
<dbReference type="SUPFAM" id="SSF51445">
    <property type="entry name" value="(Trans)glycosidases"/>
    <property type="match status" value="1"/>
</dbReference>
<dbReference type="Gene3D" id="3.20.20.80">
    <property type="entry name" value="Glycosidases"/>
    <property type="match status" value="1"/>
</dbReference>
<dbReference type="Gene3D" id="3.90.400.10">
    <property type="entry name" value="Oligo-1,6-glucosidase, Domain 2"/>
    <property type="match status" value="1"/>
</dbReference>
<dbReference type="STRING" id="1423755.FC40_GL001424"/>
<gene>
    <name evidence="4" type="ORF">FC40_GL001424</name>
</gene>
<dbReference type="SUPFAM" id="SSF81296">
    <property type="entry name" value="E set domains"/>
    <property type="match status" value="1"/>
</dbReference>
<keyword evidence="2" id="KW-0326">Glycosidase</keyword>
<keyword evidence="1" id="KW-0378">Hydrolase</keyword>
<dbReference type="InterPro" id="IPR014756">
    <property type="entry name" value="Ig_E-set"/>
</dbReference>
<evidence type="ECO:0000256" key="2">
    <source>
        <dbReference type="ARBA" id="ARBA00023295"/>
    </source>
</evidence>
<dbReference type="InterPro" id="IPR013783">
    <property type="entry name" value="Ig-like_fold"/>
</dbReference>
<evidence type="ECO:0000313" key="4">
    <source>
        <dbReference type="EMBL" id="KRM19576.1"/>
    </source>
</evidence>
<dbReference type="Pfam" id="PF00128">
    <property type="entry name" value="Alpha-amylase"/>
    <property type="match status" value="1"/>
</dbReference>
<dbReference type="Proteomes" id="UP000051054">
    <property type="component" value="Unassembled WGS sequence"/>
</dbReference>
<accession>A0A0R1WNS5</accession>
<dbReference type="GO" id="GO:0004553">
    <property type="term" value="F:hydrolase activity, hydrolyzing O-glycosyl compounds"/>
    <property type="evidence" value="ECO:0007669"/>
    <property type="project" value="InterPro"/>
</dbReference>
<dbReference type="InterPro" id="IPR004185">
    <property type="entry name" value="Glyco_hydro_13_lg-like_dom"/>
</dbReference>
<evidence type="ECO:0000313" key="5">
    <source>
        <dbReference type="Proteomes" id="UP000051054"/>
    </source>
</evidence>
<evidence type="ECO:0000259" key="3">
    <source>
        <dbReference type="SMART" id="SM00642"/>
    </source>
</evidence>
<dbReference type="eggNOG" id="COG0366">
    <property type="taxonomic scope" value="Bacteria"/>
</dbReference>
<comment type="caution">
    <text evidence="4">The sequence shown here is derived from an EMBL/GenBank/DDBJ whole genome shotgun (WGS) entry which is preliminary data.</text>
</comment>
<dbReference type="RefSeq" id="WP_025021718.1">
    <property type="nucleotide sequence ID" value="NZ_AZGD01000037.1"/>
</dbReference>
<dbReference type="InterPro" id="IPR006047">
    <property type="entry name" value="GH13_cat_dom"/>
</dbReference>
<dbReference type="PANTHER" id="PTHR10357">
    <property type="entry name" value="ALPHA-AMYLASE FAMILY MEMBER"/>
    <property type="match status" value="1"/>
</dbReference>
<dbReference type="GO" id="GO:0005975">
    <property type="term" value="P:carbohydrate metabolic process"/>
    <property type="evidence" value="ECO:0007669"/>
    <property type="project" value="InterPro"/>
</dbReference>
<dbReference type="EMBL" id="AZGD01000037">
    <property type="protein sequence ID" value="KRM19576.1"/>
    <property type="molecule type" value="Genomic_DNA"/>
</dbReference>
<reference evidence="4 5" key="1">
    <citation type="journal article" date="2015" name="Genome Announc.">
        <title>Expanding the biotechnology potential of lactobacilli through comparative genomics of 213 strains and associated genera.</title>
        <authorList>
            <person name="Sun Z."/>
            <person name="Harris H.M."/>
            <person name="McCann A."/>
            <person name="Guo C."/>
            <person name="Argimon S."/>
            <person name="Zhang W."/>
            <person name="Yang X."/>
            <person name="Jeffery I.B."/>
            <person name="Cooney J.C."/>
            <person name="Kagawa T.F."/>
            <person name="Liu W."/>
            <person name="Song Y."/>
            <person name="Salvetti E."/>
            <person name="Wrobel A."/>
            <person name="Rasinkangas P."/>
            <person name="Parkhill J."/>
            <person name="Rea M.C."/>
            <person name="O'Sullivan O."/>
            <person name="Ritari J."/>
            <person name="Douillard F.P."/>
            <person name="Paul Ross R."/>
            <person name="Yang R."/>
            <person name="Briner A.E."/>
            <person name="Felis G.E."/>
            <person name="de Vos W.M."/>
            <person name="Barrangou R."/>
            <person name="Klaenhammer T.R."/>
            <person name="Caufield P.W."/>
            <person name="Cui Y."/>
            <person name="Zhang H."/>
            <person name="O'Toole P.W."/>
        </authorList>
    </citation>
    <scope>NUCLEOTIDE SEQUENCE [LARGE SCALE GENOMIC DNA]</scope>
    <source>
        <strain evidence="4 5">DSM 18933</strain>
    </source>
</reference>
<dbReference type="OrthoDB" id="9805159at2"/>
<dbReference type="SMART" id="SM00642">
    <property type="entry name" value="Aamy"/>
    <property type="match status" value="1"/>
</dbReference>
<dbReference type="InterPro" id="IPR017853">
    <property type="entry name" value="GH"/>
</dbReference>
<keyword evidence="5" id="KW-1185">Reference proteome</keyword>
<dbReference type="CDD" id="cd02857">
    <property type="entry name" value="E_set_CDase_PDE_N"/>
    <property type="match status" value="1"/>
</dbReference>
<dbReference type="PATRIC" id="fig|1423755.3.peg.1513"/>
<dbReference type="PANTHER" id="PTHR10357:SF210">
    <property type="entry name" value="MALTODEXTRIN GLUCOSIDASE"/>
    <property type="match status" value="1"/>
</dbReference>
<dbReference type="Pfam" id="PF02903">
    <property type="entry name" value="Alpha-amylase_N"/>
    <property type="match status" value="1"/>
</dbReference>
<proteinExistence type="predicted"/>